<dbReference type="PATRIC" id="fig|797209.4.peg.2474"/>
<dbReference type="SUPFAM" id="SSF52788">
    <property type="entry name" value="Phosphotyrosine protein phosphatases I"/>
    <property type="match status" value="1"/>
</dbReference>
<evidence type="ECO:0000313" key="3">
    <source>
        <dbReference type="EMBL" id="EFW91688.1"/>
    </source>
</evidence>
<dbReference type="RefSeq" id="WP_007980306.1">
    <property type="nucleotide sequence ID" value="NZ_AEMG01000012.1"/>
</dbReference>
<reference evidence="3 5" key="1">
    <citation type="journal article" date="2014" name="ISME J.">
        <title>Trehalose/2-sulfotrehalose biosynthesis and glycine-betaine uptake are widely spread mechanisms for osmoadaptation in the Halobacteriales.</title>
        <authorList>
            <person name="Youssef N.H."/>
            <person name="Savage-Ashlock K.N."/>
            <person name="McCully A.L."/>
            <person name="Luedtke B."/>
            <person name="Shaw E.I."/>
            <person name="Hoff W.D."/>
            <person name="Elshahed M.S."/>
        </authorList>
    </citation>
    <scope>NUCLEOTIDE SEQUENCE [LARGE SCALE GENOMIC DNA]</scope>
    <source>
        <strain evidence="3 5">DX253</strain>
    </source>
</reference>
<dbReference type="SMART" id="SM00226">
    <property type="entry name" value="LMWPc"/>
    <property type="match status" value="1"/>
</dbReference>
<keyword evidence="1" id="KW-0059">Arsenical resistance</keyword>
<proteinExistence type="predicted"/>
<dbReference type="EMBL" id="AEMG01000012">
    <property type="protein sequence ID" value="EFW91688.1"/>
    <property type="molecule type" value="Genomic_DNA"/>
</dbReference>
<evidence type="ECO:0000259" key="2">
    <source>
        <dbReference type="SMART" id="SM00226"/>
    </source>
</evidence>
<keyword evidence="6" id="KW-1185">Reference proteome</keyword>
<dbReference type="OrthoDB" id="248721at2157"/>
<dbReference type="Pfam" id="PF01451">
    <property type="entry name" value="LMWPc"/>
    <property type="match status" value="1"/>
</dbReference>
<dbReference type="PANTHER" id="PTHR43428">
    <property type="entry name" value="ARSENATE REDUCTASE"/>
    <property type="match status" value="1"/>
</dbReference>
<dbReference type="InterPro" id="IPR023485">
    <property type="entry name" value="Ptyr_pPase"/>
</dbReference>
<reference evidence="6" key="2">
    <citation type="submission" date="2016-11" db="EMBL/GenBank/DDBJ databases">
        <authorList>
            <person name="Varghese N."/>
            <person name="Submissions S."/>
        </authorList>
    </citation>
    <scope>NUCLEOTIDE SEQUENCE [LARGE SCALE GENOMIC DNA]</scope>
    <source>
        <strain evidence="6">DX253</strain>
    </source>
</reference>
<evidence type="ECO:0000313" key="5">
    <source>
        <dbReference type="Proteomes" id="UP000003751"/>
    </source>
</evidence>
<protein>
    <submittedName>
        <fullName evidence="3">ArsC protein</fullName>
    </submittedName>
    <submittedName>
        <fullName evidence="4">Protein-tyrosine-phosphatase</fullName>
    </submittedName>
</protein>
<dbReference type="GO" id="GO:0046685">
    <property type="term" value="P:response to arsenic-containing substance"/>
    <property type="evidence" value="ECO:0007669"/>
    <property type="project" value="UniProtKB-KW"/>
</dbReference>
<evidence type="ECO:0000313" key="6">
    <source>
        <dbReference type="Proteomes" id="UP000184203"/>
    </source>
</evidence>
<sequence>MTEQNDGTVTVAFVCVQNAGRSQMATAFAERERDRRGLEDRVRIVTGGTDPANHVHGVVVETMAENGFDLGDRTPRKITHDETMNADIVITMGCSAENVCPMTWRGDARDWALDDPHGREIEAVRGIRDDIERRVSELFDELAENATERGV</sequence>
<feature type="domain" description="Phosphotyrosine protein phosphatase I" evidence="2">
    <location>
        <begin position="9"/>
        <end position="141"/>
    </location>
</feature>
<reference evidence="4" key="3">
    <citation type="submission" date="2016-11" db="EMBL/GenBank/DDBJ databases">
        <authorList>
            <person name="Jaros S."/>
            <person name="Januszkiewicz K."/>
            <person name="Wedrychowicz H."/>
        </authorList>
    </citation>
    <scope>NUCLEOTIDE SEQUENCE [LARGE SCALE GENOMIC DNA]</scope>
    <source>
        <strain evidence="4">DX253</strain>
    </source>
</reference>
<evidence type="ECO:0000256" key="1">
    <source>
        <dbReference type="ARBA" id="ARBA00022849"/>
    </source>
</evidence>
<name>E7QUN1_HALPU</name>
<dbReference type="Proteomes" id="UP000184203">
    <property type="component" value="Unassembled WGS sequence"/>
</dbReference>
<dbReference type="EMBL" id="FRAN01000001">
    <property type="protein sequence ID" value="SHJ97014.1"/>
    <property type="molecule type" value="Genomic_DNA"/>
</dbReference>
<dbReference type="InterPro" id="IPR036196">
    <property type="entry name" value="Ptyr_pPase_sf"/>
</dbReference>
<dbReference type="Proteomes" id="UP000003751">
    <property type="component" value="Unassembled WGS sequence"/>
</dbReference>
<dbReference type="PANTHER" id="PTHR43428:SF1">
    <property type="entry name" value="ARSENATE REDUCTASE"/>
    <property type="match status" value="1"/>
</dbReference>
<dbReference type="Gene3D" id="3.40.50.2300">
    <property type="match status" value="1"/>
</dbReference>
<evidence type="ECO:0000313" key="4">
    <source>
        <dbReference type="EMBL" id="SHJ97014.1"/>
    </source>
</evidence>
<dbReference type="AlphaFoldDB" id="E7QUN1"/>
<accession>E7QUN1</accession>
<gene>
    <name evidence="4" type="ORF">SAMN05444342_0114</name>
    <name evidence="3" type="ORF">ZOD2009_12577</name>
</gene>
<dbReference type="STRING" id="797209.GCA_000376445_00822"/>
<organism evidence="3 5">
    <name type="scientific">Haladaptatus paucihalophilus DX253</name>
    <dbReference type="NCBI Taxonomy" id="797209"/>
    <lineage>
        <taxon>Archaea</taxon>
        <taxon>Methanobacteriati</taxon>
        <taxon>Methanobacteriota</taxon>
        <taxon>Stenosarchaea group</taxon>
        <taxon>Halobacteria</taxon>
        <taxon>Halobacteriales</taxon>
        <taxon>Haladaptataceae</taxon>
        <taxon>Haladaptatus</taxon>
    </lineage>
</organism>
<dbReference type="eggNOG" id="arCOG04425">
    <property type="taxonomic scope" value="Archaea"/>
</dbReference>